<dbReference type="Proteomes" id="UP000267821">
    <property type="component" value="Unassembled WGS sequence"/>
</dbReference>
<evidence type="ECO:0000313" key="3">
    <source>
        <dbReference type="EMBL" id="RPB20792.1"/>
    </source>
</evidence>
<evidence type="ECO:0000313" key="4">
    <source>
        <dbReference type="Proteomes" id="UP000267821"/>
    </source>
</evidence>
<sequence length="86" mass="9925">MEGDFNFFFFFLSFSFFFFFLFFFFLLRNVMLCTVPVPAGSQITNNVNILPMVSIGKVRPRRSKESPSSSPLPPPPLQPPIHSQQF</sequence>
<organism evidence="3 4">
    <name type="scientific">Terfezia boudieri ATCC MYA-4762</name>
    <dbReference type="NCBI Taxonomy" id="1051890"/>
    <lineage>
        <taxon>Eukaryota</taxon>
        <taxon>Fungi</taxon>
        <taxon>Dikarya</taxon>
        <taxon>Ascomycota</taxon>
        <taxon>Pezizomycotina</taxon>
        <taxon>Pezizomycetes</taxon>
        <taxon>Pezizales</taxon>
        <taxon>Pezizaceae</taxon>
        <taxon>Terfezia</taxon>
    </lineage>
</organism>
<evidence type="ECO:0000256" key="2">
    <source>
        <dbReference type="SAM" id="Phobius"/>
    </source>
</evidence>
<reference evidence="3 4" key="1">
    <citation type="journal article" date="2018" name="Nat. Ecol. Evol.">
        <title>Pezizomycetes genomes reveal the molecular basis of ectomycorrhizal truffle lifestyle.</title>
        <authorList>
            <person name="Murat C."/>
            <person name="Payen T."/>
            <person name="Noel B."/>
            <person name="Kuo A."/>
            <person name="Morin E."/>
            <person name="Chen J."/>
            <person name="Kohler A."/>
            <person name="Krizsan K."/>
            <person name="Balestrini R."/>
            <person name="Da Silva C."/>
            <person name="Montanini B."/>
            <person name="Hainaut M."/>
            <person name="Levati E."/>
            <person name="Barry K.W."/>
            <person name="Belfiori B."/>
            <person name="Cichocki N."/>
            <person name="Clum A."/>
            <person name="Dockter R.B."/>
            <person name="Fauchery L."/>
            <person name="Guy J."/>
            <person name="Iotti M."/>
            <person name="Le Tacon F."/>
            <person name="Lindquist E.A."/>
            <person name="Lipzen A."/>
            <person name="Malagnac F."/>
            <person name="Mello A."/>
            <person name="Molinier V."/>
            <person name="Miyauchi S."/>
            <person name="Poulain J."/>
            <person name="Riccioni C."/>
            <person name="Rubini A."/>
            <person name="Sitrit Y."/>
            <person name="Splivallo R."/>
            <person name="Traeger S."/>
            <person name="Wang M."/>
            <person name="Zifcakova L."/>
            <person name="Wipf D."/>
            <person name="Zambonelli A."/>
            <person name="Paolocci F."/>
            <person name="Nowrousian M."/>
            <person name="Ottonello S."/>
            <person name="Baldrian P."/>
            <person name="Spatafora J.W."/>
            <person name="Henrissat B."/>
            <person name="Nagy L.G."/>
            <person name="Aury J.M."/>
            <person name="Wincker P."/>
            <person name="Grigoriev I.V."/>
            <person name="Bonfante P."/>
            <person name="Martin F.M."/>
        </authorList>
    </citation>
    <scope>NUCLEOTIDE SEQUENCE [LARGE SCALE GENOMIC DNA]</scope>
    <source>
        <strain evidence="3 4">ATCC MYA-4762</strain>
    </source>
</reference>
<evidence type="ECO:0000256" key="1">
    <source>
        <dbReference type="SAM" id="MobiDB-lite"/>
    </source>
</evidence>
<accession>A0A3N4LH65</accession>
<dbReference type="InParanoid" id="A0A3N4LH65"/>
<keyword evidence="4" id="KW-1185">Reference proteome</keyword>
<gene>
    <name evidence="3" type="ORF">L211DRAFT_493504</name>
</gene>
<protein>
    <submittedName>
        <fullName evidence="3">Uncharacterized protein</fullName>
    </submittedName>
</protein>
<proteinExistence type="predicted"/>
<name>A0A3N4LH65_9PEZI</name>
<dbReference type="EMBL" id="ML121567">
    <property type="protein sequence ID" value="RPB20792.1"/>
    <property type="molecule type" value="Genomic_DNA"/>
</dbReference>
<keyword evidence="2" id="KW-0472">Membrane</keyword>
<keyword evidence="2" id="KW-0812">Transmembrane</keyword>
<feature type="region of interest" description="Disordered" evidence="1">
    <location>
        <begin position="58"/>
        <end position="86"/>
    </location>
</feature>
<keyword evidence="2" id="KW-1133">Transmembrane helix</keyword>
<dbReference type="AlphaFoldDB" id="A0A3N4LH65"/>
<feature type="compositionally biased region" description="Pro residues" evidence="1">
    <location>
        <begin position="70"/>
        <end position="79"/>
    </location>
</feature>
<feature type="transmembrane region" description="Helical" evidence="2">
    <location>
        <begin position="6"/>
        <end position="27"/>
    </location>
</feature>